<protein>
    <submittedName>
        <fullName evidence="1">Uncharacterized protein</fullName>
    </submittedName>
</protein>
<reference evidence="1" key="1">
    <citation type="submission" date="2018-02" db="EMBL/GenBank/DDBJ databases">
        <title>Rhizophora mucronata_Transcriptome.</title>
        <authorList>
            <person name="Meera S.P."/>
            <person name="Sreeshan A."/>
            <person name="Augustine A."/>
        </authorList>
    </citation>
    <scope>NUCLEOTIDE SEQUENCE</scope>
    <source>
        <tissue evidence="1">Leaf</tissue>
    </source>
</reference>
<evidence type="ECO:0000313" key="1">
    <source>
        <dbReference type="EMBL" id="MBX46684.1"/>
    </source>
</evidence>
<dbReference type="AlphaFoldDB" id="A0A2P2NW12"/>
<sequence length="41" mass="3831">MSSLLHRLVIAATPNPVPISGSAAGGAVGAAVVPGGEATSF</sequence>
<organism evidence="1">
    <name type="scientific">Rhizophora mucronata</name>
    <name type="common">Asiatic mangrove</name>
    <dbReference type="NCBI Taxonomy" id="61149"/>
    <lineage>
        <taxon>Eukaryota</taxon>
        <taxon>Viridiplantae</taxon>
        <taxon>Streptophyta</taxon>
        <taxon>Embryophyta</taxon>
        <taxon>Tracheophyta</taxon>
        <taxon>Spermatophyta</taxon>
        <taxon>Magnoliopsida</taxon>
        <taxon>eudicotyledons</taxon>
        <taxon>Gunneridae</taxon>
        <taxon>Pentapetalae</taxon>
        <taxon>rosids</taxon>
        <taxon>fabids</taxon>
        <taxon>Malpighiales</taxon>
        <taxon>Rhizophoraceae</taxon>
        <taxon>Rhizophora</taxon>
    </lineage>
</organism>
<proteinExistence type="predicted"/>
<accession>A0A2P2NW12</accession>
<dbReference type="EMBL" id="GGEC01066200">
    <property type="protein sequence ID" value="MBX46684.1"/>
    <property type="molecule type" value="Transcribed_RNA"/>
</dbReference>
<name>A0A2P2NW12_RHIMU</name>